<gene>
    <name evidence="5" type="ORF">X975_24017</name>
</gene>
<dbReference type="Proteomes" id="UP000054359">
    <property type="component" value="Unassembled WGS sequence"/>
</dbReference>
<feature type="signal peptide" evidence="2">
    <location>
        <begin position="1"/>
        <end position="22"/>
    </location>
</feature>
<feature type="compositionally biased region" description="Polar residues" evidence="1">
    <location>
        <begin position="1017"/>
        <end position="1028"/>
    </location>
</feature>
<feature type="non-terminal residue" evidence="5">
    <location>
        <position position="1450"/>
    </location>
</feature>
<feature type="domain" description="Spidroin N-terminal" evidence="4">
    <location>
        <begin position="28"/>
        <end position="144"/>
    </location>
</feature>
<feature type="chain" id="PRO_5001829530" evidence="2">
    <location>
        <begin position="23"/>
        <end position="1450"/>
    </location>
</feature>
<feature type="region of interest" description="Disordered" evidence="1">
    <location>
        <begin position="676"/>
        <end position="712"/>
    </location>
</feature>
<organism evidence="5 6">
    <name type="scientific">Stegodyphus mimosarum</name>
    <name type="common">African social velvet spider</name>
    <dbReference type="NCBI Taxonomy" id="407821"/>
    <lineage>
        <taxon>Eukaryota</taxon>
        <taxon>Metazoa</taxon>
        <taxon>Ecdysozoa</taxon>
        <taxon>Arthropoda</taxon>
        <taxon>Chelicerata</taxon>
        <taxon>Arachnida</taxon>
        <taxon>Araneae</taxon>
        <taxon>Araneomorphae</taxon>
        <taxon>Entelegynae</taxon>
        <taxon>Eresoidea</taxon>
        <taxon>Eresidae</taxon>
        <taxon>Stegodyphus</taxon>
    </lineage>
</organism>
<dbReference type="InterPro" id="IPR031913">
    <property type="entry name" value="Spidroin_N"/>
</dbReference>
<dbReference type="Gene3D" id="1.10.274.70">
    <property type="match status" value="1"/>
</dbReference>
<dbReference type="Gene3D" id="1.10.274.60">
    <property type="entry name" value="Spidroin, repetitive domain"/>
    <property type="match status" value="2"/>
</dbReference>
<keyword evidence="2" id="KW-0732">Signal</keyword>
<dbReference type="OrthoDB" id="10521722at2759"/>
<evidence type="ECO:0000259" key="3">
    <source>
        <dbReference type="Pfam" id="PF12042"/>
    </source>
</evidence>
<evidence type="ECO:0000259" key="4">
    <source>
        <dbReference type="Pfam" id="PF16763"/>
    </source>
</evidence>
<keyword evidence="6" id="KW-1185">Reference proteome</keyword>
<feature type="region of interest" description="Disordered" evidence="1">
    <location>
        <begin position="172"/>
        <end position="227"/>
    </location>
</feature>
<feature type="region of interest" description="Disordered" evidence="1">
    <location>
        <begin position="892"/>
        <end position="918"/>
    </location>
</feature>
<proteinExistence type="predicted"/>
<reference evidence="5 6" key="1">
    <citation type="submission" date="2013-11" db="EMBL/GenBank/DDBJ databases">
        <title>Genome sequencing of Stegodyphus mimosarum.</title>
        <authorList>
            <person name="Bechsgaard J."/>
        </authorList>
    </citation>
    <scope>NUCLEOTIDE SEQUENCE [LARGE SCALE GENOMIC DNA]</scope>
</reference>
<feature type="compositionally biased region" description="Low complexity" evidence="1">
    <location>
        <begin position="684"/>
        <end position="694"/>
    </location>
</feature>
<evidence type="ECO:0000313" key="5">
    <source>
        <dbReference type="EMBL" id="KFM62633.1"/>
    </source>
</evidence>
<accession>A0A087TBZ4</accession>
<name>A0A087TBZ4_STEMI</name>
<evidence type="ECO:0000256" key="1">
    <source>
        <dbReference type="SAM" id="MobiDB-lite"/>
    </source>
</evidence>
<protein>
    <submittedName>
        <fullName evidence="5">Uncharacterized protein</fullName>
    </submittedName>
</protein>
<dbReference type="InterPro" id="IPR021915">
    <property type="entry name" value="RP1-2"/>
</dbReference>
<dbReference type="InterPro" id="IPR043070">
    <property type="entry name" value="Spidroin_repeat"/>
</dbReference>
<dbReference type="InterPro" id="IPR038243">
    <property type="entry name" value="Spidroin_N_sf"/>
</dbReference>
<evidence type="ECO:0000313" key="6">
    <source>
        <dbReference type="Proteomes" id="UP000054359"/>
    </source>
</evidence>
<feature type="compositionally biased region" description="Polar residues" evidence="1">
    <location>
        <begin position="205"/>
        <end position="226"/>
    </location>
</feature>
<feature type="compositionally biased region" description="Basic and acidic residues" evidence="1">
    <location>
        <begin position="187"/>
        <end position="204"/>
    </location>
</feature>
<evidence type="ECO:0000256" key="2">
    <source>
        <dbReference type="SAM" id="SignalP"/>
    </source>
</evidence>
<sequence>MPRKWCLNTTFLVSQLMVLVYSEETCMWCDKDIREKFTDCWHNKIVENPTFTNMSISGLDDIKSRLITIPEPIQERLDEVINKALEDEITRLLHSVAKSSVQSMQEVIEAMMNDIRNCYVEVTGNTQVYLIYSIRDLIDLIMNKHQPEDMAYISEQKGNSQLEQHLSHQGNEYNLDASGNVTSTYPPKERSTLSDTDSMDKKNSDSFQTPEVSISSYELSNNSNEKVPTDYMSTDEIQKAKKFSETLFVALLKSNLFRETFVRTISKVRAQYLAFKMAFHAITNYGYSEYAKETAYACAASIKLLPKNSAPQAFGGKISKAITSIFYQKGLIQENTREQAQYLASEMLNYLSNIISVQLDSDSLILNLTRQSSRSIDDKQGDKHANEAYTKIVIKGKESRNKDSQRNYETSGTAAGKLFYAALLNLLQSSPYVSYIFNENISNLKERSLAVFLIRNALQNDYGDEIANESATACENTLSKRSSRSKASALLKDIVNCLTVMLDKYDIISTDKAFQQATNIGHKINKSLQDMLKNTPAFQLDKKNRKFTNSLFTDGKGKNEKIQKPKIAYNYIKNKEASVYANLSNETENNEKSNRTDYFPIYKTSLLKYSTQGFANNLQQSSTESSIEQKQPDLQTQKVQQIVKIPHSINYPDDYYSDYYYSNHLYHESDEMASNNDEQVHQYTSTNSSNTESTVMKSNLQKQEGKKTVPKSQIINDKQYNYPKNNYLYYFNDYYLNYGFSNEEYYSKGNYLDDYYFNYYNPFYDYYYPHYPESEEIISYNNKQQPLYTNTNRSNSESTELKSNLQTQGGQKTFQKFRIISDKQYSYPQNDYLNNFNDYYLNYDLSNEDYNPKANYLNDYYSNYYNPFYDYYYYHPHYPAYEEIISYNGRQQHPYTDMDHSNTESSEVKQQSSLQRQEQQNFQNPYIFNDIHYNYPDHDYYNYYYFTKYRAKYDYSYSDFKNYYFSNYYNYPEVYQSGYNFYADNYDTTYNEDYLNQDHNLDHSDNKPEGPKTLQLNLQQQQPSTKSKQFLDKSENPEPWAAADDYSSNDFIYDFYNENYEIPSQNDEHLYQYKNIDYPDIGLGLPENLQFILQQLGGFNKNEFSIQYENPVPRPATDYYYFDDYKTSPYNNMQLYNFINNARWLKNLESSSTLQQKNLDHILAYEYYPYYYSYDYNSNYYDSEGFQKLHDEEKLQYGDVNRLTKPEDQHITLQSQKENSEYNKKNLNSVEFFKKIIYLNTPGKENNYKNDTYATTVTNDGAENNYKFYRIGRKTNAQNEISSVKSEKKQIPFLPITQKKGPGLTRFDTSKKSGKVRFLQIENNDITKNQDTVIPNLLTDIFPADKPKENSKYINQITNERKLGNTFPELSSNSKPEYRMKMLMDTAKASATGEKFDYKSLASVMSLVAIAMKHEHPDWDSGTIIKNLLIETLVACIQLLVHNNEKISMN</sequence>
<feature type="domain" description="Tubuliform egg casing silk strands structural" evidence="3">
    <location>
        <begin position="240"/>
        <end position="354"/>
    </location>
</feature>
<dbReference type="Pfam" id="PF12042">
    <property type="entry name" value="RP1-2"/>
    <property type="match status" value="1"/>
</dbReference>
<dbReference type="EMBL" id="KK114520">
    <property type="protein sequence ID" value="KFM62633.1"/>
    <property type="molecule type" value="Genomic_DNA"/>
</dbReference>
<feature type="compositionally biased region" description="Polar residues" evidence="1">
    <location>
        <begin position="172"/>
        <end position="185"/>
    </location>
</feature>
<feature type="region of interest" description="Disordered" evidence="1">
    <location>
        <begin position="1017"/>
        <end position="1039"/>
    </location>
</feature>
<dbReference type="Pfam" id="PF16763">
    <property type="entry name" value="Spidroin_N"/>
    <property type="match status" value="1"/>
</dbReference>